<dbReference type="Gene3D" id="2.160.20.120">
    <property type="match status" value="1"/>
</dbReference>
<evidence type="ECO:0000313" key="3">
    <source>
        <dbReference type="EMBL" id="WOK05988.1"/>
    </source>
</evidence>
<keyword evidence="4" id="KW-1185">Reference proteome</keyword>
<gene>
    <name evidence="3" type="ORF">RT717_23200</name>
</gene>
<name>A0ABZ0ILU8_9BACT</name>
<feature type="chain" id="PRO_5046330991" evidence="1">
    <location>
        <begin position="22"/>
        <end position="225"/>
    </location>
</feature>
<evidence type="ECO:0000256" key="1">
    <source>
        <dbReference type="SAM" id="SignalP"/>
    </source>
</evidence>
<evidence type="ECO:0000259" key="2">
    <source>
        <dbReference type="Pfam" id="PF10988"/>
    </source>
</evidence>
<dbReference type="RefSeq" id="WP_317488728.1">
    <property type="nucleotide sequence ID" value="NZ_CP136051.1"/>
</dbReference>
<reference evidence="3 4" key="1">
    <citation type="journal article" date="2023" name="Microbiol. Resour. Announc.">
        <title>Complete Genome Sequence of Imperialibacter roseus strain P4T.</title>
        <authorList>
            <person name="Tizabi D.R."/>
            <person name="Bachvaroff T."/>
            <person name="Hill R.T."/>
        </authorList>
    </citation>
    <scope>NUCLEOTIDE SEQUENCE [LARGE SCALE GENOMIC DNA]</scope>
    <source>
        <strain evidence="3 4">P4T</strain>
    </source>
</reference>
<dbReference type="Pfam" id="PF10988">
    <property type="entry name" value="DUF2807"/>
    <property type="match status" value="1"/>
</dbReference>
<keyword evidence="1" id="KW-0732">Signal</keyword>
<sequence length="225" mass="24356">MKLLSAFFIGVSLLSAAPSMSQSNDYVAHERDFGHYTSLVVDVQANIEVDASQPSHGTLVVSEADFENLKWELLGETLIISAKEGKSVAGPINLKLGSPNLARIESTQESIIYMHHVNGQSLSLDLLKGTVKLEGKVENLHVMAEKGRLYGSGLESKSAEVRIWDEGSVVIHATESLEIEATNNGRVIYNGSPSKVIKNTGSGGVIMSEEAVQQQREVEYVNFGV</sequence>
<feature type="domain" description="Putative auto-transporter adhesin head GIN" evidence="2">
    <location>
        <begin position="35"/>
        <end position="193"/>
    </location>
</feature>
<protein>
    <submittedName>
        <fullName evidence="3">DUF2807 domain-containing protein</fullName>
    </submittedName>
</protein>
<accession>A0ABZ0ILU8</accession>
<organism evidence="3 4">
    <name type="scientific">Imperialibacter roseus</name>
    <dbReference type="NCBI Taxonomy" id="1324217"/>
    <lineage>
        <taxon>Bacteria</taxon>
        <taxon>Pseudomonadati</taxon>
        <taxon>Bacteroidota</taxon>
        <taxon>Cytophagia</taxon>
        <taxon>Cytophagales</taxon>
        <taxon>Flammeovirgaceae</taxon>
        <taxon>Imperialibacter</taxon>
    </lineage>
</organism>
<proteinExistence type="predicted"/>
<dbReference type="Proteomes" id="UP001302349">
    <property type="component" value="Chromosome"/>
</dbReference>
<feature type="signal peptide" evidence="1">
    <location>
        <begin position="1"/>
        <end position="21"/>
    </location>
</feature>
<dbReference type="EMBL" id="CP136051">
    <property type="protein sequence ID" value="WOK05988.1"/>
    <property type="molecule type" value="Genomic_DNA"/>
</dbReference>
<evidence type="ECO:0000313" key="4">
    <source>
        <dbReference type="Proteomes" id="UP001302349"/>
    </source>
</evidence>
<dbReference type="InterPro" id="IPR021255">
    <property type="entry name" value="DUF2807"/>
</dbReference>